<dbReference type="InterPro" id="IPR011545">
    <property type="entry name" value="DEAD/DEAH_box_helicase_dom"/>
</dbReference>
<dbReference type="Gene3D" id="1.20.120.1080">
    <property type="match status" value="1"/>
</dbReference>
<evidence type="ECO:0000256" key="2">
    <source>
        <dbReference type="ARBA" id="ARBA00022801"/>
    </source>
</evidence>
<dbReference type="SUPFAM" id="SSF52540">
    <property type="entry name" value="P-loop containing nucleoside triphosphate hydrolases"/>
    <property type="match status" value="1"/>
</dbReference>
<dbReference type="Pfam" id="PF00270">
    <property type="entry name" value="DEAD"/>
    <property type="match status" value="1"/>
</dbReference>
<evidence type="ECO:0000256" key="1">
    <source>
        <dbReference type="ARBA" id="ARBA00022741"/>
    </source>
</evidence>
<evidence type="ECO:0000259" key="7">
    <source>
        <dbReference type="PROSITE" id="PS51192"/>
    </source>
</evidence>
<dbReference type="PROSITE" id="PS50280">
    <property type="entry name" value="SET"/>
    <property type="match status" value="1"/>
</dbReference>
<comment type="caution">
    <text evidence="8">The sequence shown here is derived from an EMBL/GenBank/DDBJ whole genome shotgun (WGS) entry which is preliminary data.</text>
</comment>
<evidence type="ECO:0000313" key="8">
    <source>
        <dbReference type="EMBL" id="CAK0838976.1"/>
    </source>
</evidence>
<dbReference type="SMART" id="SM00487">
    <property type="entry name" value="DEXDc"/>
    <property type="match status" value="1"/>
</dbReference>
<dbReference type="InterPro" id="IPR027417">
    <property type="entry name" value="P-loop_NTPase"/>
</dbReference>
<keyword evidence="9" id="KW-1185">Reference proteome</keyword>
<evidence type="ECO:0008006" key="10">
    <source>
        <dbReference type="Google" id="ProtNLM"/>
    </source>
</evidence>
<dbReference type="InterPro" id="IPR001214">
    <property type="entry name" value="SET_dom"/>
</dbReference>
<protein>
    <recommendedName>
        <fullName evidence="10">RNA helicase</fullName>
    </recommendedName>
</protein>
<dbReference type="PANTHER" id="PTHR18934">
    <property type="entry name" value="ATP-DEPENDENT RNA HELICASE"/>
    <property type="match status" value="1"/>
</dbReference>
<feature type="domain" description="Helicase ATP-binding" evidence="7">
    <location>
        <begin position="591"/>
        <end position="739"/>
    </location>
</feature>
<feature type="region of interest" description="Disordered" evidence="5">
    <location>
        <begin position="157"/>
        <end position="192"/>
    </location>
</feature>
<keyword evidence="3" id="KW-0347">Helicase</keyword>
<keyword evidence="4" id="KW-0067">ATP-binding</keyword>
<evidence type="ECO:0000256" key="5">
    <source>
        <dbReference type="SAM" id="MobiDB-lite"/>
    </source>
</evidence>
<dbReference type="PANTHER" id="PTHR18934:SF99">
    <property type="entry name" value="ATP-DEPENDENT RNA HELICASE DHX37-RELATED"/>
    <property type="match status" value="1"/>
</dbReference>
<name>A0ABN9T1Z5_9DINO</name>
<dbReference type="Gene3D" id="3.90.1410.10">
    <property type="entry name" value="set domain protein methyltransferase, domain 1"/>
    <property type="match status" value="1"/>
</dbReference>
<gene>
    <name evidence="8" type="ORF">PCOR1329_LOCUS34776</name>
</gene>
<feature type="domain" description="SET" evidence="6">
    <location>
        <begin position="92"/>
        <end position="339"/>
    </location>
</feature>
<evidence type="ECO:0000313" key="9">
    <source>
        <dbReference type="Proteomes" id="UP001189429"/>
    </source>
</evidence>
<evidence type="ECO:0000256" key="3">
    <source>
        <dbReference type="ARBA" id="ARBA00022806"/>
    </source>
</evidence>
<dbReference type="SUPFAM" id="SSF82199">
    <property type="entry name" value="SET domain"/>
    <property type="match status" value="1"/>
</dbReference>
<dbReference type="Proteomes" id="UP001189429">
    <property type="component" value="Unassembled WGS sequence"/>
</dbReference>
<evidence type="ECO:0000259" key="6">
    <source>
        <dbReference type="PROSITE" id="PS50280"/>
    </source>
</evidence>
<organism evidence="8 9">
    <name type="scientific">Prorocentrum cordatum</name>
    <dbReference type="NCBI Taxonomy" id="2364126"/>
    <lineage>
        <taxon>Eukaryota</taxon>
        <taxon>Sar</taxon>
        <taxon>Alveolata</taxon>
        <taxon>Dinophyceae</taxon>
        <taxon>Prorocentrales</taxon>
        <taxon>Prorocentraceae</taxon>
        <taxon>Prorocentrum</taxon>
    </lineage>
</organism>
<dbReference type="CDD" id="cd10527">
    <property type="entry name" value="SET_LSMT"/>
    <property type="match status" value="1"/>
</dbReference>
<proteinExistence type="predicted"/>
<keyword evidence="2" id="KW-0378">Hydrolase</keyword>
<feature type="region of interest" description="Disordered" evidence="5">
    <location>
        <begin position="831"/>
        <end position="871"/>
    </location>
</feature>
<accession>A0ABN9T1Z5</accession>
<keyword evidence="1" id="KW-0547">Nucleotide-binding</keyword>
<reference evidence="8" key="1">
    <citation type="submission" date="2023-10" db="EMBL/GenBank/DDBJ databases">
        <authorList>
            <person name="Chen Y."/>
            <person name="Shah S."/>
            <person name="Dougan E. K."/>
            <person name="Thang M."/>
            <person name="Chan C."/>
        </authorList>
    </citation>
    <scope>NUCLEOTIDE SEQUENCE [LARGE SCALE GENOMIC DNA]</scope>
</reference>
<sequence length="1450" mass="154263">MIKITVPRDAAPGDTLLLSRARRLAEWNCSVERADRDLMPPRRARADEDARSHAALVRSVAQAGGAWSRKLARGTAAELRVPGVLAREGIAAGEELARTPASLFLDPAAVRGADPRLCREIEALRPTLPRELSRQPELPAQAAFLARLLAEAELRRAEGTAQPQPLAPGDAAPMRRRSDGRRPTPAAGGAHSAGGAARAWVWASFADHLLCETLPEHPYRRSALDPAGFRAAMGASPEGELVERLAWGVLCWHSAIVRALPGLRPSLSAQGFLHAWLLVVSRAFEVNGTRTTLIPGLDCFNHAPAAAAARVRLDEKTGAMVVESTRAIAAGEEVCISYGELCNPMLYRTYGFTLPAQDEPGWTFTCLPAGVQPILRAHLPAVDAGKVIELDSRRLHESLRAAILACAGAGPGRRARERVREFLTHLLGHHRRRHLEDDQLGARLQRSGPDGGAPLAARLRAALDGAPASDALRVKASGYLCVALHLEAAGLLAEGGARGPRRTGGEMENLTAEALAHEMEDALLSAARELCRLRCDLLELDLAHGDWVGRFVAGLPAGLPKWPGKGRRQRRRGGAAGLEHLPIDRHRDAIVERIEQDRVTLIQGSCGCGKSACVPLYILACKPAEGEAGRRPLVACALPHRAACVALARHVAGCFGQQVGEAVGYRSLGDEQVSEKTQVVYITRRALLTELLDRPDMASRYSHVVLDDAHERSLDMDILCAVLRLQMAQRPLRVVVMSAATQALSALADYFCGPQSPSADAACREPLRVECRRRRTHVLYLEQLPGYFQGRFSLSTDALAAARRAEEALLRGAAGARGASRAAPPGYVDLDFAGSEDEDREDEGADGEPAWHRATGSSAAAPGGSAPQVPAAAVPRGLHTLVRELVQRLAAPGETIVAFVPGAAEAVELRSALGPLGSPAAGGASAVRAFLLGPDSHEAESPGAALGPPDPGLAHVLIVVPGPAEAYLAALDVGVVIDFGSRHGWVRGADHPTARRATVWASRAACRLRARRSGRLGPRLSKKMRLCVRLFPRELFGGAMRAHEPPEVQSLPPERVHLDLHAAASRLPAPAPGGGARWSAGELLRMLPGPPACERAANQGEWLDELGALSGPGPDARPTGAGGLGRLMSSLPLEGRLCRLVLMGLLFGAPCDALVMAAGLAVEDPFTRPSSQGHGTTGEYMVALRSGFEARRGCDGGNLSEPMMLRTLFVAWLSSLEAAPPPGAGGSAPFGLFDRSGLCRRNCVAFAALATEAEIAEFLDRAISDLPSFDFHIPSEKELAQCLSRARDSAPAGLNRSIFAFIPKGEEPRDITDCLREPGSLRPLTLKNSDSKLLASVVNQQLQHSVVQRTHVVQQGSGSSVLCQPPRGGQIEALEEGVVGAVGVSVVGEGGRDLKEEYGGTDLTIETAHDLVSLAYSIFHKVRAELAVTPSQLGSYDHHLSIRHAALVRR</sequence>
<evidence type="ECO:0000256" key="4">
    <source>
        <dbReference type="ARBA" id="ARBA00022840"/>
    </source>
</evidence>
<dbReference type="Gene3D" id="3.40.50.300">
    <property type="entry name" value="P-loop containing nucleotide triphosphate hydrolases"/>
    <property type="match status" value="1"/>
</dbReference>
<dbReference type="CDD" id="cd17917">
    <property type="entry name" value="DEXHc_RHA-like"/>
    <property type="match status" value="1"/>
</dbReference>
<dbReference type="EMBL" id="CAUYUJ010014260">
    <property type="protein sequence ID" value="CAK0838976.1"/>
    <property type="molecule type" value="Genomic_DNA"/>
</dbReference>
<dbReference type="InterPro" id="IPR014001">
    <property type="entry name" value="Helicase_ATP-bd"/>
</dbReference>
<dbReference type="InterPro" id="IPR046341">
    <property type="entry name" value="SET_dom_sf"/>
</dbReference>
<feature type="compositionally biased region" description="Acidic residues" evidence="5">
    <location>
        <begin position="834"/>
        <end position="846"/>
    </location>
</feature>
<dbReference type="PROSITE" id="PS51192">
    <property type="entry name" value="HELICASE_ATP_BIND_1"/>
    <property type="match status" value="1"/>
</dbReference>
<feature type="compositionally biased region" description="Low complexity" evidence="5">
    <location>
        <begin position="854"/>
        <end position="871"/>
    </location>
</feature>